<reference evidence="12" key="3">
    <citation type="submission" date="2023-05" db="EMBL/GenBank/DDBJ databases">
        <authorList>
            <person name="Smith C.H."/>
        </authorList>
    </citation>
    <scope>NUCLEOTIDE SEQUENCE</scope>
    <source>
        <strain evidence="12">CHS0354</strain>
        <tissue evidence="12">Mantle</tissue>
    </source>
</reference>
<evidence type="ECO:0000256" key="8">
    <source>
        <dbReference type="RuleBase" id="RU000688"/>
    </source>
</evidence>
<organism evidence="12 13">
    <name type="scientific">Potamilus streckersoni</name>
    <dbReference type="NCBI Taxonomy" id="2493646"/>
    <lineage>
        <taxon>Eukaryota</taxon>
        <taxon>Metazoa</taxon>
        <taxon>Spiralia</taxon>
        <taxon>Lophotrochozoa</taxon>
        <taxon>Mollusca</taxon>
        <taxon>Bivalvia</taxon>
        <taxon>Autobranchia</taxon>
        <taxon>Heteroconchia</taxon>
        <taxon>Palaeoheterodonta</taxon>
        <taxon>Unionida</taxon>
        <taxon>Unionoidea</taxon>
        <taxon>Unionidae</taxon>
        <taxon>Ambleminae</taxon>
        <taxon>Lampsilini</taxon>
        <taxon>Potamilus</taxon>
    </lineage>
</organism>
<reference evidence="12" key="2">
    <citation type="journal article" date="2021" name="Genome Biol. Evol.">
        <title>Developing a high-quality reference genome for a parasitic bivalve with doubly uniparental inheritance (Bivalvia: Unionida).</title>
        <authorList>
            <person name="Smith C.H."/>
        </authorList>
    </citation>
    <scope>NUCLEOTIDE SEQUENCE</scope>
    <source>
        <strain evidence="12">CHS0354</strain>
        <tissue evidence="12">Mantle</tissue>
    </source>
</reference>
<evidence type="ECO:0000313" key="13">
    <source>
        <dbReference type="Proteomes" id="UP001195483"/>
    </source>
</evidence>
<keyword evidence="4 8" id="KW-0297">G-protein coupled receptor</keyword>
<comment type="subcellular location">
    <subcellularLocation>
        <location evidence="1">Membrane</location>
        <topology evidence="1">Multi-pass membrane protein</topology>
    </subcellularLocation>
</comment>
<evidence type="ECO:0000256" key="5">
    <source>
        <dbReference type="ARBA" id="ARBA00023136"/>
    </source>
</evidence>
<evidence type="ECO:0000256" key="10">
    <source>
        <dbReference type="SAM" id="Phobius"/>
    </source>
</evidence>
<keyword evidence="3 10" id="KW-1133">Transmembrane helix</keyword>
<feature type="transmembrane region" description="Helical" evidence="10">
    <location>
        <begin position="203"/>
        <end position="229"/>
    </location>
</feature>
<dbReference type="PROSITE" id="PS50262">
    <property type="entry name" value="G_PROTEIN_RECEP_F1_2"/>
    <property type="match status" value="1"/>
</dbReference>
<feature type="compositionally biased region" description="Basic and acidic residues" evidence="9">
    <location>
        <begin position="414"/>
        <end position="436"/>
    </location>
</feature>
<dbReference type="Pfam" id="PF00001">
    <property type="entry name" value="7tm_1"/>
    <property type="match status" value="1"/>
</dbReference>
<feature type="transmembrane region" description="Helical" evidence="10">
    <location>
        <begin position="148"/>
        <end position="170"/>
    </location>
</feature>
<dbReference type="GO" id="GO:0005886">
    <property type="term" value="C:plasma membrane"/>
    <property type="evidence" value="ECO:0007669"/>
    <property type="project" value="TreeGrafter"/>
</dbReference>
<dbReference type="GO" id="GO:0004930">
    <property type="term" value="F:G protein-coupled receptor activity"/>
    <property type="evidence" value="ECO:0007669"/>
    <property type="project" value="UniProtKB-KW"/>
</dbReference>
<dbReference type="Proteomes" id="UP001195483">
    <property type="component" value="Unassembled WGS sequence"/>
</dbReference>
<evidence type="ECO:0000256" key="2">
    <source>
        <dbReference type="ARBA" id="ARBA00022692"/>
    </source>
</evidence>
<name>A0AAE0T6F6_9BIVA</name>
<feature type="transmembrane region" description="Helical" evidence="10">
    <location>
        <begin position="70"/>
        <end position="96"/>
    </location>
</feature>
<dbReference type="PANTHER" id="PTHR45695:SF9">
    <property type="entry name" value="LEUCOKININ RECEPTOR"/>
    <property type="match status" value="1"/>
</dbReference>
<keyword evidence="6 8" id="KW-0675">Receptor</keyword>
<evidence type="ECO:0000256" key="6">
    <source>
        <dbReference type="ARBA" id="ARBA00023170"/>
    </source>
</evidence>
<feature type="compositionally biased region" description="Low complexity" evidence="9">
    <location>
        <begin position="391"/>
        <end position="402"/>
    </location>
</feature>
<evidence type="ECO:0000256" key="3">
    <source>
        <dbReference type="ARBA" id="ARBA00022989"/>
    </source>
</evidence>
<keyword evidence="7 8" id="KW-0807">Transducer</keyword>
<keyword evidence="5 10" id="KW-0472">Membrane</keyword>
<accession>A0AAE0T6F6</accession>
<evidence type="ECO:0000256" key="9">
    <source>
        <dbReference type="SAM" id="MobiDB-lite"/>
    </source>
</evidence>
<feature type="transmembrane region" description="Helical" evidence="10">
    <location>
        <begin position="339"/>
        <end position="359"/>
    </location>
</feature>
<evidence type="ECO:0000256" key="4">
    <source>
        <dbReference type="ARBA" id="ARBA00023040"/>
    </source>
</evidence>
<comment type="caution">
    <text evidence="12">The sequence shown here is derived from an EMBL/GenBank/DDBJ whole genome shotgun (WGS) entry which is preliminary data.</text>
</comment>
<reference evidence="12" key="1">
    <citation type="journal article" date="2021" name="Genome Biol. Evol.">
        <title>A High-Quality Reference Genome for a Parasitic Bivalve with Doubly Uniparental Inheritance (Bivalvia: Unionida).</title>
        <authorList>
            <person name="Smith C.H."/>
        </authorList>
    </citation>
    <scope>NUCLEOTIDE SEQUENCE</scope>
    <source>
        <strain evidence="12">CHS0354</strain>
    </source>
</reference>
<evidence type="ECO:0000259" key="11">
    <source>
        <dbReference type="PROSITE" id="PS50262"/>
    </source>
</evidence>
<comment type="similarity">
    <text evidence="8">Belongs to the G-protein coupled receptor 1 family.</text>
</comment>
<dbReference type="SMART" id="SM01381">
    <property type="entry name" value="7TM_GPCR_Srsx"/>
    <property type="match status" value="1"/>
</dbReference>
<dbReference type="InterPro" id="IPR017452">
    <property type="entry name" value="GPCR_Rhodpsn_7TM"/>
</dbReference>
<feature type="transmembrane region" description="Helical" evidence="10">
    <location>
        <begin position="37"/>
        <end position="58"/>
    </location>
</feature>
<feature type="transmembrane region" description="Helical" evidence="10">
    <location>
        <begin position="108"/>
        <end position="127"/>
    </location>
</feature>
<dbReference type="SUPFAM" id="SSF81321">
    <property type="entry name" value="Family A G protein-coupled receptor-like"/>
    <property type="match status" value="1"/>
</dbReference>
<dbReference type="InterPro" id="IPR000276">
    <property type="entry name" value="GPCR_Rhodpsn"/>
</dbReference>
<keyword evidence="13" id="KW-1185">Reference proteome</keyword>
<dbReference type="AlphaFoldDB" id="A0AAE0T6F6"/>
<evidence type="ECO:0000313" key="12">
    <source>
        <dbReference type="EMBL" id="KAK3604338.1"/>
    </source>
</evidence>
<feature type="domain" description="G-protein coupled receptors family 1 profile" evidence="11">
    <location>
        <begin position="50"/>
        <end position="356"/>
    </location>
</feature>
<dbReference type="PROSITE" id="PS00237">
    <property type="entry name" value="G_PROTEIN_RECEP_F1_1"/>
    <property type="match status" value="1"/>
</dbReference>
<evidence type="ECO:0000256" key="7">
    <source>
        <dbReference type="ARBA" id="ARBA00023224"/>
    </source>
</evidence>
<sequence>MDGTNVSYTEDDYFLNYTYDYEKSVTHLPLNEFVPVAVVYAWIGLTGTIGNILVIFAISKVQRMGSITNIFVRSLACADLLLLLICVPVKCIAFYSYTWRLGLFMCKFVGYVQNVSMICSVLTLTAMSIERCIAIQYPLKAKSLCTIFHARVVVFIVWCISLVAAVPIIFAQEYKEISGVHRTAFWCHKIWTGRADFAIAYELYMLVLLFVIPVSVMLVTYASISVTIWRVATKRADMRSGSCISNEIRMDRPSVVSIESQTKMTLPITVSPASISTYSPQKTKAHAEDDKTRKQVVLTLIVIVVLFALCWLPVLINNVLVAFGVLDYLSYGYMRHVRLAFHILSYANSSINPFVYAFMSKKFREGFRQAVCACVRGKAYIRKQMSARSVTSTTRASTSNSSGKDANGHMQEILNRKDSMSPRRPSEMVELEMRKL</sequence>
<dbReference type="EMBL" id="JAEAOA010000076">
    <property type="protein sequence ID" value="KAK3604338.1"/>
    <property type="molecule type" value="Genomic_DNA"/>
</dbReference>
<proteinExistence type="inferred from homology"/>
<feature type="region of interest" description="Disordered" evidence="9">
    <location>
        <begin position="391"/>
        <end position="436"/>
    </location>
</feature>
<dbReference type="PANTHER" id="PTHR45695">
    <property type="entry name" value="LEUCOKININ RECEPTOR-RELATED"/>
    <property type="match status" value="1"/>
</dbReference>
<keyword evidence="2 8" id="KW-0812">Transmembrane</keyword>
<dbReference type="PRINTS" id="PR00237">
    <property type="entry name" value="GPCRRHODOPSN"/>
</dbReference>
<evidence type="ECO:0000256" key="1">
    <source>
        <dbReference type="ARBA" id="ARBA00004141"/>
    </source>
</evidence>
<gene>
    <name evidence="12" type="ORF">CHS0354_000336</name>
</gene>
<dbReference type="Gene3D" id="1.20.1070.10">
    <property type="entry name" value="Rhodopsin 7-helix transmembrane proteins"/>
    <property type="match status" value="1"/>
</dbReference>
<feature type="transmembrane region" description="Helical" evidence="10">
    <location>
        <begin position="296"/>
        <end position="319"/>
    </location>
</feature>
<protein>
    <recommendedName>
        <fullName evidence="11">G-protein coupled receptors family 1 profile domain-containing protein</fullName>
    </recommendedName>
</protein>